<protein>
    <submittedName>
        <fullName evidence="3">Movement protein</fullName>
    </submittedName>
</protein>
<name>A0A7T4WRW0_9VIRU</name>
<keyword evidence="1" id="KW-0175">Coiled coil</keyword>
<evidence type="ECO:0000313" key="2">
    <source>
        <dbReference type="EMBL" id="QQD79827.1"/>
    </source>
</evidence>
<proteinExistence type="predicted"/>
<reference evidence="3" key="1">
    <citation type="submission" date="2020-08" db="EMBL/GenBank/DDBJ databases">
        <title>Incidence and Molecular Characterization of an Emaravirus Associated with Leaf and Fruit Chlorotic Spot Disease of Jujube (Ziziphus jujuba Mill.) at Aksu in Xinjiang Uygur Autonomous Region of China.</title>
        <authorList>
            <person name="Hong N."/>
            <person name="Wang Y."/>
            <person name="Guo J."/>
            <person name="Yang Z."/>
            <person name="Bai J."/>
        </authorList>
    </citation>
    <scope>NUCLEOTIDE SEQUENCE</scope>
    <source>
        <strain evidence="3">AKS-15</strain>
        <strain evidence="2">HZ</strain>
    </source>
</reference>
<dbReference type="Pfam" id="PF16505">
    <property type="entry name" value="Emaravirus_P4"/>
    <property type="match status" value="1"/>
</dbReference>
<organism evidence="3">
    <name type="scientific">Jujube yellow mottle-associated virus</name>
    <dbReference type="NCBI Taxonomy" id="2595002"/>
    <lineage>
        <taxon>Viruses</taxon>
        <taxon>Riboviria</taxon>
        <taxon>Orthornavirae</taxon>
        <taxon>Negarnaviricota</taxon>
        <taxon>Polyploviricotina</taxon>
        <taxon>Bunyaviricetes</taxon>
        <taxon>Elliovirales</taxon>
        <taxon>Fimoviridae</taxon>
        <taxon>Emaravirus</taxon>
        <taxon>Emaravirus ziziphi</taxon>
    </lineage>
</organism>
<dbReference type="InterPro" id="IPR032434">
    <property type="entry name" value="Emaravirus_P4"/>
</dbReference>
<sequence>MKIFQVYYSLFTMAFFSYAVPHGVPAQSVGMDLDLSELDTKVGSHDVSSWESGSKNTELTSAIVSGLSSTRIKTNLIVQPKTSVLDFKFYKYITQYIKSLKGLDTVRLANIIIHYQPFSDDCKGTVAFALVDTRFGDVMDAESHAVKDGKKNVAKVVGKVKHLVNVDCSKEAFIQFSMNHQVAVSDINKIKLCQIVSGVDMISGKFARLNIGWLTVPGDSTIYEPFPAQLYYFERKALPELQGKSATSSYKRFVQMAQSRYDKDVAMLNKLQNLVDNQMVITNNIESNVSNEIVKTETEIKRIQHEIETMERVMPGKTKLNEMKAHLAELERIKKEKMRQILAERNDLLDEVKENDDEYIVEINDNNSVDMSKIAL</sequence>
<dbReference type="EMBL" id="MT953014">
    <property type="protein sequence ID" value="QQD79827.1"/>
    <property type="molecule type" value="Genomic_RNA"/>
</dbReference>
<accession>A0A7T4WRW0</accession>
<evidence type="ECO:0000256" key="1">
    <source>
        <dbReference type="SAM" id="Coils"/>
    </source>
</evidence>
<feature type="coiled-coil region" evidence="1">
    <location>
        <begin position="293"/>
        <end position="358"/>
    </location>
</feature>
<evidence type="ECO:0000313" key="3">
    <source>
        <dbReference type="EMBL" id="QQD79840.1"/>
    </source>
</evidence>
<dbReference type="EMBL" id="MT953027">
    <property type="protein sequence ID" value="QQD79840.1"/>
    <property type="molecule type" value="Genomic_RNA"/>
</dbReference>